<feature type="transmembrane region" description="Helical" evidence="1">
    <location>
        <begin position="51"/>
        <end position="69"/>
    </location>
</feature>
<evidence type="ECO:0000313" key="3">
    <source>
        <dbReference type="Proteomes" id="UP000077852"/>
    </source>
</evidence>
<gene>
    <name evidence="2" type="ORF">A3K87_08440</name>
</gene>
<dbReference type="AlphaFoldDB" id="A0AA91DRZ8"/>
<keyword evidence="1" id="KW-0472">Membrane</keyword>
<feature type="transmembrane region" description="Helical" evidence="1">
    <location>
        <begin position="12"/>
        <end position="31"/>
    </location>
</feature>
<accession>A0AA91DRZ8</accession>
<keyword evidence="1" id="KW-1133">Transmembrane helix</keyword>
<dbReference type="Proteomes" id="UP000077852">
    <property type="component" value="Unassembled WGS sequence"/>
</dbReference>
<organism evidence="2 3">
    <name type="scientific">Variovorax paradoxus</name>
    <dbReference type="NCBI Taxonomy" id="34073"/>
    <lineage>
        <taxon>Bacteria</taxon>
        <taxon>Pseudomonadati</taxon>
        <taxon>Pseudomonadota</taxon>
        <taxon>Betaproteobacteria</taxon>
        <taxon>Burkholderiales</taxon>
        <taxon>Comamonadaceae</taxon>
        <taxon>Variovorax</taxon>
    </lineage>
</organism>
<dbReference type="EMBL" id="LVHG01000026">
    <property type="protein sequence ID" value="OAK66289.1"/>
    <property type="molecule type" value="Genomic_DNA"/>
</dbReference>
<proteinExistence type="predicted"/>
<protein>
    <submittedName>
        <fullName evidence="2">Uncharacterized protein</fullName>
    </submittedName>
</protein>
<name>A0AA91DRZ8_VARPD</name>
<keyword evidence="1" id="KW-0812">Transmembrane</keyword>
<evidence type="ECO:0000313" key="2">
    <source>
        <dbReference type="EMBL" id="OAK66289.1"/>
    </source>
</evidence>
<comment type="caution">
    <text evidence="2">The sequence shown here is derived from an EMBL/GenBank/DDBJ whole genome shotgun (WGS) entry which is preliminary data.</text>
</comment>
<reference evidence="2 3" key="1">
    <citation type="submission" date="2016-03" db="EMBL/GenBank/DDBJ databases">
        <title>Genome sequence of Variovorax paradoxus KB5.</title>
        <authorList>
            <person name="Jeong H."/>
            <person name="Hong C.E."/>
            <person name="Jo S.H."/>
            <person name="Park J.M."/>
        </authorList>
    </citation>
    <scope>NUCLEOTIDE SEQUENCE [LARGE SCALE GENOMIC DNA]</scope>
    <source>
        <strain evidence="2 3">KB5</strain>
    </source>
</reference>
<sequence length="239" mass="26455">MRHARIFPRHAFHCVLGGVAVAYALCAVMLMPARIFILPFLSDGEPVSDEGMLFLASMAVPAGLYLMVWRGGDFFAWWRTPPVLTLGAHGLQLGRRTVAFADVTRLRHRHGRDHMLITTRSGKTSRLRLGLWDHAAALRAEVEEAIGKVLRGDVERRMHAGDTVDFGALAMNAEGLVHEGQLIAWSSIDTVHTQSETDGVLVDEHLVIIANGRTRRIDRSKIENEPVLLACLMQRLPAG</sequence>
<evidence type="ECO:0000256" key="1">
    <source>
        <dbReference type="SAM" id="Phobius"/>
    </source>
</evidence>